<keyword evidence="2" id="KW-1185">Reference proteome</keyword>
<dbReference type="RefSeq" id="WP_240569634.1">
    <property type="nucleotide sequence ID" value="NZ_JAKVPY010000029.1"/>
</dbReference>
<evidence type="ECO:0000313" key="2">
    <source>
        <dbReference type="Proteomes" id="UP001202117"/>
    </source>
</evidence>
<gene>
    <name evidence="1" type="ORF">MKP05_18590</name>
</gene>
<evidence type="ECO:0000313" key="1">
    <source>
        <dbReference type="EMBL" id="MCH4565109.1"/>
    </source>
</evidence>
<organism evidence="1 2">
    <name type="scientific">Halomonas flagellata</name>
    <dbReference type="NCBI Taxonomy" id="2920385"/>
    <lineage>
        <taxon>Bacteria</taxon>
        <taxon>Pseudomonadati</taxon>
        <taxon>Pseudomonadota</taxon>
        <taxon>Gammaproteobacteria</taxon>
        <taxon>Oceanospirillales</taxon>
        <taxon>Halomonadaceae</taxon>
        <taxon>Halomonas</taxon>
    </lineage>
</organism>
<evidence type="ECO:0008006" key="3">
    <source>
        <dbReference type="Google" id="ProtNLM"/>
    </source>
</evidence>
<protein>
    <recommendedName>
        <fullName evidence="3">RiboL-PSP-HEPN domain-containing protein</fullName>
    </recommendedName>
</protein>
<sequence>MKATIESRFDQNISRVRNLVDLYSEYLMGDGPGRRGHAKTDVLRAAVVMLHASMEDLLRSIAYWKLPLAPAEVLSGIPLVSAAPATKFNLGALSAHRGQTVDEVIESSINGYLERSNYNNTDEVASFLSNVQIDVENIRPHFNKIDLVMKRRHQIVHRADQDDNAVGRGNHRVTSIGHRTVNDWVFAVEQFGHAVLAEI</sequence>
<dbReference type="Proteomes" id="UP001202117">
    <property type="component" value="Unassembled WGS sequence"/>
</dbReference>
<comment type="caution">
    <text evidence="1">The sequence shown here is derived from an EMBL/GenBank/DDBJ whole genome shotgun (WGS) entry which is preliminary data.</text>
</comment>
<name>A0ABS9RZ66_9GAMM</name>
<reference evidence="1 2" key="1">
    <citation type="submission" date="2022-02" db="EMBL/GenBank/DDBJ databases">
        <title>Halomonas fukangensis sp. nov., a halophilic bacterium isolated from a bulk soil of Kalidium foliatum at Fukang.</title>
        <authorList>
            <person name="Huang Y."/>
        </authorList>
    </citation>
    <scope>NUCLEOTIDE SEQUENCE [LARGE SCALE GENOMIC DNA]</scope>
    <source>
        <strain evidence="1 2">EGI 63088</strain>
    </source>
</reference>
<dbReference type="EMBL" id="JAKVPY010000029">
    <property type="protein sequence ID" value="MCH4565109.1"/>
    <property type="molecule type" value="Genomic_DNA"/>
</dbReference>
<proteinExistence type="predicted"/>
<accession>A0ABS9RZ66</accession>